<evidence type="ECO:0000256" key="6">
    <source>
        <dbReference type="ARBA" id="ARBA00022490"/>
    </source>
</evidence>
<evidence type="ECO:0000259" key="10">
    <source>
        <dbReference type="PROSITE" id="PS51259"/>
    </source>
</evidence>
<sequence>MSSRGEVLYTILHRKGKPEPAFVADADELYEYVQKAFSMDPEEHHVILQRVRELEKPIFCLKVTVKQAKGILGKDVSGFSDPYCLLGIESKRQEPSSDSSSHPENKKPLKAVVKDMIPEDQTHRTQVINQTLNPVWNETFILDLDMEESVRHKLGELTDLHGLKRMFKEARKDKGQDDFLGNLVLRLQDLHCRNDHWYNLEPRTETHPDRGQCHLQSLMTHKKRATSLSKTQPSYTVHRHLLQQMVLYEILQHQAGSTSWDGELSKHATTILYLHAAQKDLSDFHQVMAQWLAYSKLYQTLEFNCSCLLHQITSIEYQWIQERLRPEQKAELAESFQSLLAYGISLLQKYRSVFPLSSPTSTHRLQSLLRVLLQMCKMKAFQELCTLTPNLQQMVMEALKVQYHLLPQPIGQWFSTHGPRAACSPISTQNQSCVCIPRDGPLALTDFHQWFKEAIPKWLQKTYMIALERTQRAIQVDQLMPLGELTKHSTSTVDLSTCYAQIVKTWQQLDWPDPEEAFMIMVKFVEDMCKIALTYCKLIKTRAEELSSKQRDEGDAANRLCIVVNNVEQLRLLILKLPAQLDWGLLEQRMEGIIEPEQIEHTLHNQLQSTITCLDHEIRDVVQNLAKKMEAGPEKLLPQNFNCLLELLWNHVLNELTAAANQQQNSSRYYKRLKFALQSLELSFHAEGCGLPTDALHMPAFMDLEEGLKLRSTTSRKLIQKYFSERIREQLEIRSEKYGAVTIKALYRPSEQKLRVEVLNAVNLIPLDSNGPRAPFVQRTLEPRHEFPEVVARNTQCWKNELHPLFDEAFEFLVPPEKCQQAGACLLLTVFDYDKVGANDLEGEAFFPLCNVPGLTGDEEAADPARVSQTRLPLMHPKPTGDPLLKLLESRKGDKEAQAFVKLRKQRAKQSKESA</sequence>
<dbReference type="PANTHER" id="PTHR45999:SF3">
    <property type="entry name" value="PROTEIN UNC-13 HOMOLOG D"/>
    <property type="match status" value="1"/>
</dbReference>
<name>A0A8C3PGC7_CHRPI</name>
<protein>
    <submittedName>
        <fullName evidence="11">Unc-13 homolog D</fullName>
    </submittedName>
</protein>
<organism evidence="11 12">
    <name type="scientific">Chrysemys picta bellii</name>
    <name type="common">Western painted turtle</name>
    <name type="synonym">Emys bellii</name>
    <dbReference type="NCBI Taxonomy" id="8478"/>
    <lineage>
        <taxon>Eukaryota</taxon>
        <taxon>Metazoa</taxon>
        <taxon>Chordata</taxon>
        <taxon>Craniata</taxon>
        <taxon>Vertebrata</taxon>
        <taxon>Euteleostomi</taxon>
        <taxon>Archelosauria</taxon>
        <taxon>Testudinata</taxon>
        <taxon>Testudines</taxon>
        <taxon>Cryptodira</taxon>
        <taxon>Durocryptodira</taxon>
        <taxon>Testudinoidea</taxon>
        <taxon>Emydidae</taxon>
        <taxon>Chrysemys</taxon>
    </lineage>
</organism>
<dbReference type="GO" id="GO:0070382">
    <property type="term" value="C:exocytic vesicle"/>
    <property type="evidence" value="ECO:0007669"/>
    <property type="project" value="TreeGrafter"/>
</dbReference>
<keyword evidence="5" id="KW-0268">Exocytosis</keyword>
<feature type="domain" description="C2" evidence="8">
    <location>
        <begin position="40"/>
        <end position="202"/>
    </location>
</feature>
<evidence type="ECO:0000256" key="5">
    <source>
        <dbReference type="ARBA" id="ARBA00022483"/>
    </source>
</evidence>
<feature type="domain" description="C2" evidence="8">
    <location>
        <begin position="737"/>
        <end position="862"/>
    </location>
</feature>
<dbReference type="Gene3D" id="2.60.40.150">
    <property type="entry name" value="C2 domain"/>
    <property type="match status" value="2"/>
</dbReference>
<dbReference type="InterPro" id="IPR052095">
    <property type="entry name" value="UNC-13_domain"/>
</dbReference>
<evidence type="ECO:0000256" key="2">
    <source>
        <dbReference type="ARBA" id="ARBA00004496"/>
    </source>
</evidence>
<dbReference type="PROSITE" id="PS51259">
    <property type="entry name" value="MHD2"/>
    <property type="match status" value="1"/>
</dbReference>
<keyword evidence="12" id="KW-1185">Reference proteome</keyword>
<dbReference type="InterPro" id="IPR010439">
    <property type="entry name" value="MUN_dom"/>
</dbReference>
<dbReference type="SUPFAM" id="SSF49562">
    <property type="entry name" value="C2 domain (Calcium/lipid-binding domain, CaLB)"/>
    <property type="match status" value="2"/>
</dbReference>
<evidence type="ECO:0000256" key="7">
    <source>
        <dbReference type="ARBA" id="ARBA00022753"/>
    </source>
</evidence>
<dbReference type="InterPro" id="IPR014770">
    <property type="entry name" value="Munc13_1"/>
</dbReference>
<evidence type="ECO:0000256" key="4">
    <source>
        <dbReference type="ARBA" id="ARBA00005823"/>
    </source>
</evidence>
<dbReference type="GeneTree" id="ENSGT00730000110939"/>
<dbReference type="GO" id="GO:0006887">
    <property type="term" value="P:exocytosis"/>
    <property type="evidence" value="ECO:0007669"/>
    <property type="project" value="UniProtKB-KW"/>
</dbReference>
<evidence type="ECO:0000259" key="8">
    <source>
        <dbReference type="PROSITE" id="PS50004"/>
    </source>
</evidence>
<dbReference type="InterPro" id="IPR035892">
    <property type="entry name" value="C2_domain_sf"/>
</dbReference>
<proteinExistence type="inferred from homology"/>
<feature type="domain" description="MHD2" evidence="10">
    <location>
        <begin position="615"/>
        <end position="722"/>
    </location>
</feature>
<evidence type="ECO:0000256" key="1">
    <source>
        <dbReference type="ARBA" id="ARBA00004172"/>
    </source>
</evidence>
<dbReference type="Pfam" id="PF00168">
    <property type="entry name" value="C2"/>
    <property type="match status" value="3"/>
</dbReference>
<dbReference type="Proteomes" id="UP000694380">
    <property type="component" value="Unplaced"/>
</dbReference>
<dbReference type="InterPro" id="IPR000008">
    <property type="entry name" value="C2_dom"/>
</dbReference>
<gene>
    <name evidence="11" type="primary">UNC13D</name>
</gene>
<dbReference type="CDD" id="cd04009">
    <property type="entry name" value="C2B_Munc13-like"/>
    <property type="match status" value="1"/>
</dbReference>
<comment type="similarity">
    <text evidence="4">Belongs to the unc-13 family.</text>
</comment>
<comment type="subcellular location">
    <subcellularLocation>
        <location evidence="2">Cytoplasm</location>
    </subcellularLocation>
    <subcellularLocation>
        <location evidence="3">Late endosome</location>
    </subcellularLocation>
    <subcellularLocation>
        <location evidence="1">Recycling endosome</location>
    </subcellularLocation>
</comment>
<dbReference type="PANTHER" id="PTHR45999">
    <property type="entry name" value="UNC-13-4A, ISOFORM B"/>
    <property type="match status" value="1"/>
</dbReference>
<evidence type="ECO:0000313" key="12">
    <source>
        <dbReference type="Proteomes" id="UP000694380"/>
    </source>
</evidence>
<keyword evidence="6" id="KW-0963">Cytoplasm</keyword>
<dbReference type="PROSITE" id="PS50004">
    <property type="entry name" value="C2"/>
    <property type="match status" value="2"/>
</dbReference>
<dbReference type="Gene3D" id="1.10.357.50">
    <property type="match status" value="1"/>
</dbReference>
<reference evidence="11" key="1">
    <citation type="submission" date="2025-08" db="UniProtKB">
        <authorList>
            <consortium name="Ensembl"/>
        </authorList>
    </citation>
    <scope>IDENTIFICATION</scope>
</reference>
<dbReference type="Pfam" id="PF06292">
    <property type="entry name" value="MUN"/>
    <property type="match status" value="1"/>
</dbReference>
<dbReference type="GO" id="GO:0005770">
    <property type="term" value="C:late endosome"/>
    <property type="evidence" value="ECO:0007669"/>
    <property type="project" value="UniProtKB-SubCell"/>
</dbReference>
<dbReference type="Ensembl" id="ENSCPBT00000047855.1">
    <property type="protein sequence ID" value="ENSCPBP00000040846.1"/>
    <property type="gene ID" value="ENSCPBG00000028045.1"/>
</dbReference>
<feature type="domain" description="MHD1" evidence="9">
    <location>
        <begin position="420"/>
        <end position="539"/>
    </location>
</feature>
<evidence type="ECO:0000259" key="9">
    <source>
        <dbReference type="PROSITE" id="PS51258"/>
    </source>
</evidence>
<dbReference type="GO" id="GO:0055037">
    <property type="term" value="C:recycling endosome"/>
    <property type="evidence" value="ECO:0007669"/>
    <property type="project" value="UniProtKB-SubCell"/>
</dbReference>
<dbReference type="SMART" id="SM00239">
    <property type="entry name" value="C2"/>
    <property type="match status" value="2"/>
</dbReference>
<reference evidence="11" key="2">
    <citation type="submission" date="2025-09" db="UniProtKB">
        <authorList>
            <consortium name="Ensembl"/>
        </authorList>
    </citation>
    <scope>IDENTIFICATION</scope>
</reference>
<dbReference type="InterPro" id="IPR014772">
    <property type="entry name" value="Munc13_dom-2"/>
</dbReference>
<evidence type="ECO:0000256" key="3">
    <source>
        <dbReference type="ARBA" id="ARBA00004603"/>
    </source>
</evidence>
<evidence type="ECO:0000313" key="11">
    <source>
        <dbReference type="Ensembl" id="ENSCPBP00000040846.1"/>
    </source>
</evidence>
<accession>A0A8C3PGC7</accession>
<dbReference type="PROSITE" id="PS51258">
    <property type="entry name" value="MHD1"/>
    <property type="match status" value="1"/>
</dbReference>
<keyword evidence="7" id="KW-0967">Endosome</keyword>
<dbReference type="CDD" id="cd08676">
    <property type="entry name" value="C2A_Munc13-like"/>
    <property type="match status" value="1"/>
</dbReference>
<dbReference type="AlphaFoldDB" id="A0A8C3PGC7"/>